<dbReference type="Gene3D" id="3.90.1470.20">
    <property type="match status" value="1"/>
</dbReference>
<comment type="caution">
    <text evidence="1">The sequence shown here is derived from an EMBL/GenBank/DDBJ whole genome shotgun (WGS) entry which is preliminary data.</text>
</comment>
<dbReference type="GO" id="GO:0006564">
    <property type="term" value="P:L-serine biosynthetic process"/>
    <property type="evidence" value="ECO:0007669"/>
    <property type="project" value="TreeGrafter"/>
</dbReference>
<dbReference type="GO" id="GO:0000287">
    <property type="term" value="F:magnesium ion binding"/>
    <property type="evidence" value="ECO:0007669"/>
    <property type="project" value="TreeGrafter"/>
</dbReference>
<sequence length="231" mass="25050">MRDWMILCDFDGTIALDDVTDELLASFAAPEWTRIEADWRAGRIGSRECMTAQVALIDASQQAVDTLLDTMVIDPAFPAFVADATRMGMSVMVVSDGLDYAIQRILAGYGLGHLPIRANQLVHDGHRGWSLRSPYASTACAAGSGTCKCRIASDRATTLLVGDGQSDFCLAGTADYVFAKDRLIEHCRIHGIPHAAISDLRGARALLPHLAELTGMPTVFSETLPLRRQMV</sequence>
<dbReference type="Gene3D" id="3.40.50.1000">
    <property type="entry name" value="HAD superfamily/HAD-like"/>
    <property type="match status" value="1"/>
</dbReference>
<reference evidence="1 2" key="1">
    <citation type="submission" date="2013-03" db="EMBL/GenBank/DDBJ databases">
        <title>Salinisphaera hydrothermalis C41B8 Genome Sequencing.</title>
        <authorList>
            <person name="Li C."/>
            <person name="Lai Q."/>
            <person name="Shao Z."/>
        </authorList>
    </citation>
    <scope>NUCLEOTIDE SEQUENCE [LARGE SCALE GENOMIC DNA]</scope>
    <source>
        <strain evidence="1 2">C41B8</strain>
    </source>
</reference>
<accession>A0A084IHD8</accession>
<dbReference type="RefSeq" id="WP_051883698.1">
    <property type="nucleotide sequence ID" value="NZ_APNK01000039.1"/>
</dbReference>
<dbReference type="PANTHER" id="PTHR43344:SF21">
    <property type="entry name" value="POLYOL PHOSPHATE PHOSPHATASE PYP1"/>
    <property type="match status" value="1"/>
</dbReference>
<dbReference type="AlphaFoldDB" id="A0A084IHD8"/>
<proteinExistence type="predicted"/>
<dbReference type="GO" id="GO:0036424">
    <property type="term" value="F:L-phosphoserine phosphatase activity"/>
    <property type="evidence" value="ECO:0007669"/>
    <property type="project" value="TreeGrafter"/>
</dbReference>
<dbReference type="PANTHER" id="PTHR43344">
    <property type="entry name" value="PHOSPHOSERINE PHOSPHATASE"/>
    <property type="match status" value="1"/>
</dbReference>
<dbReference type="Proteomes" id="UP000028302">
    <property type="component" value="Unassembled WGS sequence"/>
</dbReference>
<evidence type="ECO:0000313" key="1">
    <source>
        <dbReference type="EMBL" id="KEZ76122.1"/>
    </source>
</evidence>
<keyword evidence="2" id="KW-1185">Reference proteome</keyword>
<dbReference type="Pfam" id="PF12710">
    <property type="entry name" value="HAD"/>
    <property type="match status" value="1"/>
</dbReference>
<dbReference type="eggNOG" id="COG4359">
    <property type="taxonomic scope" value="Bacteria"/>
</dbReference>
<dbReference type="NCBIfam" id="TIGR01488">
    <property type="entry name" value="HAD-SF-IB"/>
    <property type="match status" value="1"/>
</dbReference>
<dbReference type="InterPro" id="IPR023214">
    <property type="entry name" value="HAD_sf"/>
</dbReference>
<gene>
    <name evidence="1" type="ORF">C41B8_16649</name>
</gene>
<organism evidence="1 2">
    <name type="scientific">Salinisphaera hydrothermalis (strain C41B8)</name>
    <dbReference type="NCBI Taxonomy" id="1304275"/>
    <lineage>
        <taxon>Bacteria</taxon>
        <taxon>Pseudomonadati</taxon>
        <taxon>Pseudomonadota</taxon>
        <taxon>Gammaproteobacteria</taxon>
        <taxon>Salinisphaerales</taxon>
        <taxon>Salinisphaeraceae</taxon>
        <taxon>Salinisphaera</taxon>
    </lineage>
</organism>
<dbReference type="EMBL" id="APNK01000039">
    <property type="protein sequence ID" value="KEZ76122.1"/>
    <property type="molecule type" value="Genomic_DNA"/>
</dbReference>
<protein>
    <submittedName>
        <fullName evidence="1">Phosphoserine phosphatase</fullName>
    </submittedName>
</protein>
<dbReference type="SUPFAM" id="SSF56784">
    <property type="entry name" value="HAD-like"/>
    <property type="match status" value="1"/>
</dbReference>
<dbReference type="STRING" id="1304275.C41B8_16649"/>
<dbReference type="InterPro" id="IPR036412">
    <property type="entry name" value="HAD-like_sf"/>
</dbReference>
<evidence type="ECO:0000313" key="2">
    <source>
        <dbReference type="Proteomes" id="UP000028302"/>
    </source>
</evidence>
<dbReference type="GO" id="GO:0005737">
    <property type="term" value="C:cytoplasm"/>
    <property type="evidence" value="ECO:0007669"/>
    <property type="project" value="TreeGrafter"/>
</dbReference>
<dbReference type="PATRIC" id="fig|1304275.5.peg.3408"/>
<dbReference type="InterPro" id="IPR050582">
    <property type="entry name" value="HAD-like_SerB"/>
</dbReference>
<name>A0A084IHD8_SALHC</name>